<evidence type="ECO:0008006" key="13">
    <source>
        <dbReference type="Google" id="ProtNLM"/>
    </source>
</evidence>
<keyword evidence="7 10" id="KW-1133">Transmembrane helix</keyword>
<name>A0A9D4U8D9_ADICA</name>
<reference evidence="11" key="1">
    <citation type="submission" date="2021-01" db="EMBL/GenBank/DDBJ databases">
        <title>Adiantum capillus-veneris genome.</title>
        <authorList>
            <person name="Fang Y."/>
            <person name="Liao Q."/>
        </authorList>
    </citation>
    <scope>NUCLEOTIDE SEQUENCE</scope>
    <source>
        <strain evidence="11">H3</strain>
        <tissue evidence="11">Leaf</tissue>
    </source>
</reference>
<keyword evidence="5 10" id="KW-0812">Transmembrane</keyword>
<comment type="caution">
    <text evidence="11">The sequence shown here is derived from an EMBL/GenBank/DDBJ whole genome shotgun (WGS) entry which is preliminary data.</text>
</comment>
<comment type="similarity">
    <text evidence="3">Belongs to the PIGS family.</text>
</comment>
<evidence type="ECO:0000313" key="12">
    <source>
        <dbReference type="Proteomes" id="UP000886520"/>
    </source>
</evidence>
<keyword evidence="9" id="KW-0325">Glycoprotein</keyword>
<feature type="transmembrane region" description="Helical" evidence="10">
    <location>
        <begin position="511"/>
        <end position="530"/>
    </location>
</feature>
<accession>A0A9D4U8D9</accession>
<keyword evidence="8 10" id="KW-0472">Membrane</keyword>
<dbReference type="Pfam" id="PF10510">
    <property type="entry name" value="PIG-S"/>
    <property type="match status" value="1"/>
</dbReference>
<keyword evidence="4" id="KW-0337">GPI-anchor biosynthesis</keyword>
<dbReference type="AlphaFoldDB" id="A0A9D4U8D9"/>
<comment type="pathway">
    <text evidence="2">Glycolipid biosynthesis; glycosylphosphatidylinositol-anchor biosynthesis.</text>
</comment>
<gene>
    <name evidence="11" type="ORF">GOP47_0021454</name>
</gene>
<evidence type="ECO:0000256" key="2">
    <source>
        <dbReference type="ARBA" id="ARBA00004687"/>
    </source>
</evidence>
<evidence type="ECO:0000256" key="3">
    <source>
        <dbReference type="ARBA" id="ARBA00005316"/>
    </source>
</evidence>
<organism evidence="11 12">
    <name type="scientific">Adiantum capillus-veneris</name>
    <name type="common">Maidenhair fern</name>
    <dbReference type="NCBI Taxonomy" id="13818"/>
    <lineage>
        <taxon>Eukaryota</taxon>
        <taxon>Viridiplantae</taxon>
        <taxon>Streptophyta</taxon>
        <taxon>Embryophyta</taxon>
        <taxon>Tracheophyta</taxon>
        <taxon>Polypodiopsida</taxon>
        <taxon>Polypodiidae</taxon>
        <taxon>Polypodiales</taxon>
        <taxon>Pteridineae</taxon>
        <taxon>Pteridaceae</taxon>
        <taxon>Vittarioideae</taxon>
        <taxon>Adiantum</taxon>
    </lineage>
</organism>
<evidence type="ECO:0000256" key="4">
    <source>
        <dbReference type="ARBA" id="ARBA00022502"/>
    </source>
</evidence>
<dbReference type="Proteomes" id="UP000886520">
    <property type="component" value="Chromosome 21"/>
</dbReference>
<keyword evidence="6" id="KW-0256">Endoplasmic reticulum</keyword>
<evidence type="ECO:0000256" key="9">
    <source>
        <dbReference type="ARBA" id="ARBA00023180"/>
    </source>
</evidence>
<keyword evidence="12" id="KW-1185">Reference proteome</keyword>
<dbReference type="InterPro" id="IPR019540">
    <property type="entry name" value="PtdIno-glycan_biosynth_class_S"/>
</dbReference>
<evidence type="ECO:0000256" key="5">
    <source>
        <dbReference type="ARBA" id="ARBA00022692"/>
    </source>
</evidence>
<evidence type="ECO:0000256" key="8">
    <source>
        <dbReference type="ARBA" id="ARBA00023136"/>
    </source>
</evidence>
<evidence type="ECO:0000256" key="7">
    <source>
        <dbReference type="ARBA" id="ARBA00022989"/>
    </source>
</evidence>
<sequence length="556" mass="61926">MFLKERSNDWNETSVVEDLEEAKIRISKAIHTVIEGKDFLYGGCGKSYIVMVSLDAGEKCARVGVPPGFPVWPCGLLRSKLSYLIQKDDSNAVDEFLFNFSRESYIDPPGGLSSNFSESGVYTVLSIKDLGHSELGLMKDNARITSRAVIGKYRHSWFLTCRENTFITHEEISLMSNIVVKFFMNGGIDFNSNEISMEERGETLPLAADGKAILSFSLLNAEPRDWLFDWNFKDLELRFLEPVLQALQPIADLKVESQVLYYTPSTAQSTWEPTLKKNVVSFDRLPFFVNANEWHLDTSSAAAGRSKVLHFAIYIPPAAECPLHLKRQDGSLSETNGFTSPGWGGVVILNPESCNKNLDGSIQHLSLDDMEPVMNVILAQTRALFGLVAASSVYNEEEDIFCIPASNTAFSDWELDILLRRRASADVASFASTLRSLSHLVQSLPNMVIKEEIGDQVRSSLSAAADAEHNASSGLYHAAAEAARKARSWAEEAFFQPSIMSLLYLPLEHHFAIYTPFFVPVLLHIVLAAFKEFKKYHKAHRNLWSSSSNTSPSAGK</sequence>
<evidence type="ECO:0000256" key="6">
    <source>
        <dbReference type="ARBA" id="ARBA00022824"/>
    </source>
</evidence>
<dbReference type="OrthoDB" id="28748at2759"/>
<evidence type="ECO:0000256" key="10">
    <source>
        <dbReference type="SAM" id="Phobius"/>
    </source>
</evidence>
<dbReference type="GO" id="GO:0016255">
    <property type="term" value="P:attachment of GPI anchor to protein"/>
    <property type="evidence" value="ECO:0007669"/>
    <property type="project" value="InterPro"/>
</dbReference>
<evidence type="ECO:0000256" key="1">
    <source>
        <dbReference type="ARBA" id="ARBA00004477"/>
    </source>
</evidence>
<comment type="subcellular location">
    <subcellularLocation>
        <location evidence="1">Endoplasmic reticulum membrane</location>
        <topology evidence="1">Multi-pass membrane protein</topology>
    </subcellularLocation>
</comment>
<dbReference type="PANTHER" id="PTHR21072:SF13">
    <property type="entry name" value="GPI TRANSAMIDASE COMPONENT PIG-S"/>
    <property type="match status" value="1"/>
</dbReference>
<dbReference type="EMBL" id="JABFUD020000021">
    <property type="protein sequence ID" value="KAI5062907.1"/>
    <property type="molecule type" value="Genomic_DNA"/>
</dbReference>
<dbReference type="GO" id="GO:0042765">
    <property type="term" value="C:GPI-anchor transamidase complex"/>
    <property type="evidence" value="ECO:0007669"/>
    <property type="project" value="InterPro"/>
</dbReference>
<dbReference type="GO" id="GO:0006506">
    <property type="term" value="P:GPI anchor biosynthetic process"/>
    <property type="evidence" value="ECO:0007669"/>
    <property type="project" value="UniProtKB-KW"/>
</dbReference>
<protein>
    <recommendedName>
        <fullName evidence="13">GPI transamidase component PIG-S</fullName>
    </recommendedName>
</protein>
<evidence type="ECO:0000313" key="11">
    <source>
        <dbReference type="EMBL" id="KAI5062907.1"/>
    </source>
</evidence>
<dbReference type="PANTHER" id="PTHR21072">
    <property type="entry name" value="GPI TRANSAMIDASE COMPONENT PIG-S"/>
    <property type="match status" value="1"/>
</dbReference>
<proteinExistence type="inferred from homology"/>